<dbReference type="GO" id="GO:0009234">
    <property type="term" value="P:menaquinone biosynthetic process"/>
    <property type="evidence" value="ECO:0007669"/>
    <property type="project" value="UniProtKB-UniPathway"/>
</dbReference>
<gene>
    <name evidence="10" type="ORF">GM51_1735</name>
</gene>
<dbReference type="InterPro" id="IPR026046">
    <property type="entry name" value="UBIAD1"/>
</dbReference>
<proteinExistence type="inferred from homology"/>
<dbReference type="GO" id="GO:0042371">
    <property type="term" value="P:vitamin K biosynthetic process"/>
    <property type="evidence" value="ECO:0007669"/>
    <property type="project" value="TreeGrafter"/>
</dbReference>
<evidence type="ECO:0000256" key="4">
    <source>
        <dbReference type="ARBA" id="ARBA00022475"/>
    </source>
</evidence>
<dbReference type="NCBIfam" id="TIGR00751">
    <property type="entry name" value="menA"/>
    <property type="match status" value="1"/>
</dbReference>
<dbReference type="HAMAP" id="MF_01937">
    <property type="entry name" value="MenA_1"/>
    <property type="match status" value="1"/>
</dbReference>
<feature type="transmembrane region" description="Helical" evidence="9">
    <location>
        <begin position="46"/>
        <end position="63"/>
    </location>
</feature>
<evidence type="ECO:0008006" key="11">
    <source>
        <dbReference type="Google" id="ProtNLM"/>
    </source>
</evidence>
<evidence type="ECO:0000256" key="7">
    <source>
        <dbReference type="ARBA" id="ARBA00022989"/>
    </source>
</evidence>
<comment type="caution">
    <text evidence="10">The sequence shown here is derived from an EMBL/GenBank/DDBJ whole genome shotgun (WGS) entry which is preliminary data.</text>
</comment>
<dbReference type="PANTHER" id="PTHR13929:SF0">
    <property type="entry name" value="UBIA PRENYLTRANSFERASE DOMAIN-CONTAINING PROTEIN 1"/>
    <property type="match status" value="1"/>
</dbReference>
<keyword evidence="7 9" id="KW-1133">Transmembrane helix</keyword>
<comment type="subcellular location">
    <subcellularLocation>
        <location evidence="1">Membrane</location>
        <topology evidence="1">Multi-pass membrane protein</topology>
    </subcellularLocation>
</comment>
<evidence type="ECO:0000256" key="3">
    <source>
        <dbReference type="ARBA" id="ARBA00022428"/>
    </source>
</evidence>
<evidence type="ECO:0000256" key="8">
    <source>
        <dbReference type="ARBA" id="ARBA00023136"/>
    </source>
</evidence>
<dbReference type="GO" id="GO:0046428">
    <property type="term" value="F:1,4-dihydroxy-2-naphthoate polyprenyltransferase activity"/>
    <property type="evidence" value="ECO:0007669"/>
    <property type="project" value="InterPro"/>
</dbReference>
<reference evidence="10" key="1">
    <citation type="submission" date="2014-06" db="EMBL/GenBank/DDBJ databases">
        <title>Key roles for freshwater Actinobacteria revealed by deep metagenomic sequencing.</title>
        <authorList>
            <person name="Ghai R."/>
            <person name="Mizuno C.M."/>
            <person name="Picazo A."/>
            <person name="Camacho A."/>
            <person name="Rodriguez-Valera F."/>
        </authorList>
    </citation>
    <scope>NUCLEOTIDE SEQUENCE</scope>
</reference>
<keyword evidence="8 9" id="KW-0472">Membrane</keyword>
<dbReference type="EMBL" id="JNSL01000005">
    <property type="protein sequence ID" value="KGA21519.1"/>
    <property type="molecule type" value="Genomic_DNA"/>
</dbReference>
<evidence type="ECO:0000256" key="2">
    <source>
        <dbReference type="ARBA" id="ARBA00004863"/>
    </source>
</evidence>
<protein>
    <recommendedName>
        <fullName evidence="11">1,4-dihydroxy-2-naphthoate octaprenyltransferase</fullName>
    </recommendedName>
</protein>
<accession>A0A094QGU3</accession>
<dbReference type="PIRSF" id="PIRSF005355">
    <property type="entry name" value="UBIAD1"/>
    <property type="match status" value="1"/>
</dbReference>
<sequence length="295" mass="31218">MQASSVAHVKKWILGARPRTLPAAVVPVVVGAAVCIGLPGTQWWRALLALVVSLLLQIGVNFANDYSDGVRGTDEVRVGPARLVASGMATPRSVKRAAFLTFGLAAGIGLVLAVLTSLFVLPVGVAALLAGWFYTGGKNPYGYIGLGEFFVFVFFGLVATVGTTYVILERIPSMAWLQGVGVGLLACALLVINNLRDIPTDRLVGKRTLAVRLGDERTRVLYQFMVWGGVACGVFAALSNPWSLLVLICVIPAIAPLKMVRSGAIGRELIAVLGLTGRVQIVFGFTTLIAFLVGR</sequence>
<evidence type="ECO:0000256" key="5">
    <source>
        <dbReference type="ARBA" id="ARBA00022679"/>
    </source>
</evidence>
<dbReference type="GO" id="GO:0016020">
    <property type="term" value="C:membrane"/>
    <property type="evidence" value="ECO:0007669"/>
    <property type="project" value="UniProtKB-SubCell"/>
</dbReference>
<evidence type="ECO:0000313" key="10">
    <source>
        <dbReference type="EMBL" id="KGA21519.1"/>
    </source>
</evidence>
<dbReference type="UniPathway" id="UPA00079"/>
<dbReference type="AlphaFoldDB" id="A0A094QGU3"/>
<dbReference type="Pfam" id="PF01040">
    <property type="entry name" value="UbiA"/>
    <property type="match status" value="1"/>
</dbReference>
<feature type="transmembrane region" description="Helical" evidence="9">
    <location>
        <begin position="21"/>
        <end position="40"/>
    </location>
</feature>
<comment type="pathway">
    <text evidence="2">Quinol/quinone metabolism; menaquinone biosynthesis.</text>
</comment>
<name>A0A094QGU3_9ZZZZ</name>
<evidence type="ECO:0000256" key="6">
    <source>
        <dbReference type="ARBA" id="ARBA00022692"/>
    </source>
</evidence>
<evidence type="ECO:0000256" key="9">
    <source>
        <dbReference type="SAM" id="Phobius"/>
    </source>
</evidence>
<feature type="transmembrane region" description="Helical" evidence="9">
    <location>
        <begin position="224"/>
        <end position="257"/>
    </location>
</feature>
<feature type="transmembrane region" description="Helical" evidence="9">
    <location>
        <begin position="98"/>
        <end position="129"/>
    </location>
</feature>
<dbReference type="InterPro" id="IPR000537">
    <property type="entry name" value="UbiA_prenyltransferase"/>
</dbReference>
<keyword evidence="6 9" id="KW-0812">Transmembrane</keyword>
<dbReference type="NCBIfam" id="NF004751">
    <property type="entry name" value="PRK06080.1-3"/>
    <property type="match status" value="1"/>
</dbReference>
<dbReference type="PANTHER" id="PTHR13929">
    <property type="entry name" value="1,4-DIHYDROXY-2-NAPHTHOATE OCTAPRENYLTRANSFERASE"/>
    <property type="match status" value="1"/>
</dbReference>
<dbReference type="InterPro" id="IPR044878">
    <property type="entry name" value="UbiA_sf"/>
</dbReference>
<keyword evidence="5" id="KW-0808">Transferase</keyword>
<dbReference type="InterPro" id="IPR004657">
    <property type="entry name" value="MenA"/>
</dbReference>
<keyword evidence="3" id="KW-0474">Menaquinone biosynthesis</keyword>
<feature type="transmembrane region" description="Helical" evidence="9">
    <location>
        <begin position="149"/>
        <end position="168"/>
    </location>
</feature>
<organism evidence="10">
    <name type="scientific">freshwater metagenome</name>
    <dbReference type="NCBI Taxonomy" id="449393"/>
    <lineage>
        <taxon>unclassified sequences</taxon>
        <taxon>metagenomes</taxon>
        <taxon>ecological metagenomes</taxon>
    </lineage>
</organism>
<evidence type="ECO:0000256" key="1">
    <source>
        <dbReference type="ARBA" id="ARBA00004141"/>
    </source>
</evidence>
<feature type="transmembrane region" description="Helical" evidence="9">
    <location>
        <begin position="269"/>
        <end position="293"/>
    </location>
</feature>
<keyword evidence="4" id="KW-1003">Cell membrane</keyword>
<feature type="transmembrane region" description="Helical" evidence="9">
    <location>
        <begin position="175"/>
        <end position="192"/>
    </location>
</feature>
<dbReference type="CDD" id="cd13962">
    <property type="entry name" value="PT_UbiA_UBIAD1"/>
    <property type="match status" value="1"/>
</dbReference>
<dbReference type="Gene3D" id="1.10.357.140">
    <property type="entry name" value="UbiA prenyltransferase"/>
    <property type="match status" value="1"/>
</dbReference>